<name>A0A395XI14_9FIRM</name>
<comment type="caution">
    <text evidence="3">The sequence shown here is derived from an EMBL/GenBank/DDBJ whole genome shotgun (WGS) entry which is preliminary data.</text>
</comment>
<evidence type="ECO:0000313" key="3">
    <source>
        <dbReference type="EMBL" id="RGW50553.1"/>
    </source>
</evidence>
<organism evidence="3 4">
    <name type="scientific">Dorea formicigenerans</name>
    <dbReference type="NCBI Taxonomy" id="39486"/>
    <lineage>
        <taxon>Bacteria</taxon>
        <taxon>Bacillati</taxon>
        <taxon>Bacillota</taxon>
        <taxon>Clostridia</taxon>
        <taxon>Lachnospirales</taxon>
        <taxon>Lachnospiraceae</taxon>
        <taxon>Dorea</taxon>
    </lineage>
</organism>
<reference evidence="3 4" key="1">
    <citation type="submission" date="2018-08" db="EMBL/GenBank/DDBJ databases">
        <title>A genome reference for cultivated species of the human gut microbiota.</title>
        <authorList>
            <person name="Zou Y."/>
            <person name="Xue W."/>
            <person name="Luo G."/>
        </authorList>
    </citation>
    <scope>NUCLEOTIDE SEQUENCE [LARGE SCALE GENOMIC DNA]</scope>
    <source>
        <strain evidence="3 4">AF12-11</strain>
    </source>
</reference>
<evidence type="ECO:0000313" key="4">
    <source>
        <dbReference type="Proteomes" id="UP000266376"/>
    </source>
</evidence>
<evidence type="ECO:0000256" key="1">
    <source>
        <dbReference type="ARBA" id="ARBA00022729"/>
    </source>
</evidence>
<dbReference type="Proteomes" id="UP000266376">
    <property type="component" value="Unassembled WGS sequence"/>
</dbReference>
<dbReference type="InterPro" id="IPR052910">
    <property type="entry name" value="ABC-Purine-Binding"/>
</dbReference>
<dbReference type="InterPro" id="IPR003760">
    <property type="entry name" value="PnrA-like"/>
</dbReference>
<keyword evidence="1" id="KW-0732">Signal</keyword>
<dbReference type="EMBL" id="QSAJ01000040">
    <property type="protein sequence ID" value="RGW50553.1"/>
    <property type="molecule type" value="Genomic_DNA"/>
</dbReference>
<evidence type="ECO:0000259" key="2">
    <source>
        <dbReference type="Pfam" id="PF02608"/>
    </source>
</evidence>
<dbReference type="GO" id="GO:0005886">
    <property type="term" value="C:plasma membrane"/>
    <property type="evidence" value="ECO:0007669"/>
    <property type="project" value="InterPro"/>
</dbReference>
<sequence>MALKDYNKAFRYGKKEYESRLLAGRKPTLESLDEILPDEALSTESLGLVQIPIDQIVGTRYSGRSSAFASNFMPILESNTEFAIKWAKLSTSHEKEGIHEPIKAWEYMNKFYVEEGNKRVSVMKFFGAISIPGTVTRILPKKTNDKNVKIYYEFVNFYRVSKVNYITFSEEGQYAQLIKEMGKHSDEYWTDDDRLIFSSVYARFTAAFHAHGGQELEVSSAEAFLSFLHLYCYKRVEEMSVEEINELVKKAWEEFVLLQYNDEEKVELKMTPTEDKPSLFEKWLPLGGNKEPSHLKVGFIYAKTPHSSAWTYSHELGRRHLEQTFPNEVTTVSYENITEKNIASALEEAIHAGCNIIFTTTPIFAQESLRAAITHPEVRILNCSLNTTHRYIRTYYTRMHEAKFLMGAIAGEMAENDKIVYIADYPILGTIAQINAFALGAQMTNPRAKVYLEWSTLKEQDIEKRIDEIDPNCISGKDIIVPDDNNHFYGVYHRESGGGEQKNLAMPLCHWGKFYEELIRTIMAGNWEQDNDVEKAINYWWGMPTGVVDVICSKKLPAGTVRLVNVLKHNYKTGQFHTFTDQMYAQGHILKEKKGETLSPEEVIEMDWLAENIIGRIPKIEELQEQAKPVLTQQGIETRKG</sequence>
<dbReference type="PANTHER" id="PTHR43208:SF1">
    <property type="entry name" value="ABC TRANSPORTER SUBSTRATE-BINDING PROTEIN"/>
    <property type="match status" value="1"/>
</dbReference>
<dbReference type="Gene3D" id="3.40.50.2300">
    <property type="match status" value="2"/>
</dbReference>
<feature type="domain" description="ABC transporter substrate-binding protein PnrA-like" evidence="2">
    <location>
        <begin position="296"/>
        <end position="461"/>
    </location>
</feature>
<dbReference type="Pfam" id="PF02608">
    <property type="entry name" value="Bmp"/>
    <property type="match status" value="1"/>
</dbReference>
<gene>
    <name evidence="3" type="ORF">DWV67_13370</name>
</gene>
<accession>A0A395XI14</accession>
<dbReference type="AlphaFoldDB" id="A0A395XI14"/>
<proteinExistence type="predicted"/>
<dbReference type="PANTHER" id="PTHR43208">
    <property type="entry name" value="ABC TRANSPORTER SUBSTRATE-BINDING PROTEIN"/>
    <property type="match status" value="1"/>
</dbReference>
<protein>
    <submittedName>
        <fullName evidence="3">BMP family ABC transporter substrate-binding protein</fullName>
    </submittedName>
</protein>